<evidence type="ECO:0000313" key="2">
    <source>
        <dbReference type="Proteomes" id="UP001207654"/>
    </source>
</evidence>
<evidence type="ECO:0000313" key="1">
    <source>
        <dbReference type="EMBL" id="MCY1078961.1"/>
    </source>
</evidence>
<reference evidence="1 2" key="1">
    <citation type="submission" date="2022-11" db="EMBL/GenBank/DDBJ databases">
        <title>Minimal conservation of predation-associated metabolite biosynthetic gene clusters underscores biosynthetic potential of Myxococcota including descriptions for ten novel species: Archangium lansinium sp. nov., Myxococcus landrumus sp. nov., Nannocystis bai.</title>
        <authorList>
            <person name="Ahearne A."/>
            <person name="Stevens C."/>
            <person name="Phillips K."/>
        </authorList>
    </citation>
    <scope>NUCLEOTIDE SEQUENCE [LARGE SCALE GENOMIC DNA]</scope>
    <source>
        <strain evidence="1 2">MIWBW</strain>
    </source>
</reference>
<dbReference type="Proteomes" id="UP001207654">
    <property type="component" value="Unassembled WGS sequence"/>
</dbReference>
<gene>
    <name evidence="1" type="ORF">OV287_31320</name>
</gene>
<comment type="caution">
    <text evidence="1">The sequence shown here is derived from an EMBL/GenBank/DDBJ whole genome shotgun (WGS) entry which is preliminary data.</text>
</comment>
<protein>
    <submittedName>
        <fullName evidence="1">Uncharacterized protein</fullName>
    </submittedName>
</protein>
<dbReference type="RefSeq" id="WP_267537719.1">
    <property type="nucleotide sequence ID" value="NZ_JAPNKA010000001.1"/>
</dbReference>
<organism evidence="1 2">
    <name type="scientific">Archangium lansingense</name>
    <dbReference type="NCBI Taxonomy" id="2995310"/>
    <lineage>
        <taxon>Bacteria</taxon>
        <taxon>Pseudomonadati</taxon>
        <taxon>Myxococcota</taxon>
        <taxon>Myxococcia</taxon>
        <taxon>Myxococcales</taxon>
        <taxon>Cystobacterineae</taxon>
        <taxon>Archangiaceae</taxon>
        <taxon>Archangium</taxon>
    </lineage>
</organism>
<accession>A0ABT4ABB1</accession>
<sequence length="121" mass="13338">MTLTIRDAQLASLQHAVDERYCRELVPLLRTRCGGLLTKHSDEDIVARAREALGRVARYGLEDARDILAFIVLTFAVGPGFDTHPSFAAILADPRIPGRRKLPALFERLDASLWDAAAARG</sequence>
<keyword evidence="2" id="KW-1185">Reference proteome</keyword>
<proteinExistence type="predicted"/>
<dbReference type="EMBL" id="JAPNKA010000001">
    <property type="protein sequence ID" value="MCY1078961.1"/>
    <property type="molecule type" value="Genomic_DNA"/>
</dbReference>
<name>A0ABT4ABB1_9BACT</name>